<evidence type="ECO:0000313" key="1">
    <source>
        <dbReference type="EMBL" id="OJA08824.1"/>
    </source>
</evidence>
<dbReference type="Proteomes" id="UP000183567">
    <property type="component" value="Unassembled WGS sequence"/>
</dbReference>
<feature type="non-terminal residue" evidence="1">
    <location>
        <position position="35"/>
    </location>
</feature>
<accession>A0A1J8Q682</accession>
<dbReference type="OrthoDB" id="2644149at2759"/>
<keyword evidence="2" id="KW-1185">Reference proteome</keyword>
<dbReference type="EMBL" id="LVVM01006185">
    <property type="protein sequence ID" value="OJA08824.1"/>
    <property type="molecule type" value="Genomic_DNA"/>
</dbReference>
<gene>
    <name evidence="1" type="ORF">AZE42_13480</name>
</gene>
<reference evidence="1 2" key="1">
    <citation type="submission" date="2016-03" db="EMBL/GenBank/DDBJ databases">
        <title>Comparative genomics of the ectomycorrhizal sister species Rhizopogon vinicolor and Rhizopogon vesiculosus (Basidiomycota: Boletales) reveals a divergence of the mating type B locus.</title>
        <authorList>
            <person name="Mujic A.B."/>
            <person name="Kuo A."/>
            <person name="Tritt A."/>
            <person name="Lipzen A."/>
            <person name="Chen C."/>
            <person name="Johnson J."/>
            <person name="Sharma A."/>
            <person name="Barry K."/>
            <person name="Grigoriev I.V."/>
            <person name="Spatafora J.W."/>
        </authorList>
    </citation>
    <scope>NUCLEOTIDE SEQUENCE [LARGE SCALE GENOMIC DNA]</scope>
    <source>
        <strain evidence="1 2">AM-OR11-056</strain>
    </source>
</reference>
<dbReference type="AlphaFoldDB" id="A0A1J8Q682"/>
<proteinExistence type="predicted"/>
<sequence>MVNPYYIEWDVDQYAEMIKIPWPNHHGAPSTNQER</sequence>
<evidence type="ECO:0000313" key="2">
    <source>
        <dbReference type="Proteomes" id="UP000183567"/>
    </source>
</evidence>
<organism evidence="1 2">
    <name type="scientific">Rhizopogon vesiculosus</name>
    <dbReference type="NCBI Taxonomy" id="180088"/>
    <lineage>
        <taxon>Eukaryota</taxon>
        <taxon>Fungi</taxon>
        <taxon>Dikarya</taxon>
        <taxon>Basidiomycota</taxon>
        <taxon>Agaricomycotina</taxon>
        <taxon>Agaricomycetes</taxon>
        <taxon>Agaricomycetidae</taxon>
        <taxon>Boletales</taxon>
        <taxon>Suillineae</taxon>
        <taxon>Rhizopogonaceae</taxon>
        <taxon>Rhizopogon</taxon>
    </lineage>
</organism>
<comment type="caution">
    <text evidence="1">The sequence shown here is derived from an EMBL/GenBank/DDBJ whole genome shotgun (WGS) entry which is preliminary data.</text>
</comment>
<name>A0A1J8Q682_9AGAM</name>
<protein>
    <submittedName>
        <fullName evidence="1">Uncharacterized protein</fullName>
    </submittedName>
</protein>